<proteinExistence type="inferred from homology"/>
<dbReference type="InterPro" id="IPR002130">
    <property type="entry name" value="Cyclophilin-type_PPIase_dom"/>
</dbReference>
<accession>A0AA35S844</accession>
<dbReference type="InterPro" id="IPR044666">
    <property type="entry name" value="Cyclophilin_A-like"/>
</dbReference>
<dbReference type="Gene3D" id="2.40.100.10">
    <property type="entry name" value="Cyclophilin-like"/>
    <property type="match status" value="1"/>
</dbReference>
<evidence type="ECO:0000256" key="2">
    <source>
        <dbReference type="ARBA" id="ARBA00023235"/>
    </source>
</evidence>
<sequence length="163" mass="17430">MLIDPSAPYTAIINTAAGAITVELQTQQTPNTVNNFVFLAREGFYNNVTFHRTLPEFMIQGGDPTGTGAGHPGYRFADEPFSGEYRRGVIAMANSGPNTNGSQFFLMHADYGLPANYTIFGRAISGMDVIDTIATAPTIPGPTGENSKPVNPITIQSIEIFGP</sequence>
<dbReference type="InterPro" id="IPR029000">
    <property type="entry name" value="Cyclophilin-like_dom_sf"/>
</dbReference>
<evidence type="ECO:0000313" key="6">
    <source>
        <dbReference type="Proteomes" id="UP001174909"/>
    </source>
</evidence>
<comment type="similarity">
    <text evidence="3">Belongs to the cyclophilin-type PPIase family.</text>
</comment>
<comment type="function">
    <text evidence="3">PPIases accelerate the folding of proteins. It catalyzes the cis-trans isomerization of proline imidic peptide bonds in oligopeptides.</text>
</comment>
<evidence type="ECO:0000313" key="5">
    <source>
        <dbReference type="EMBL" id="CAI8023661.1"/>
    </source>
</evidence>
<dbReference type="EMBL" id="CASHTH010002024">
    <property type="protein sequence ID" value="CAI8023661.1"/>
    <property type="molecule type" value="Genomic_DNA"/>
</dbReference>
<feature type="domain" description="PPIase cyclophilin-type" evidence="4">
    <location>
        <begin position="14"/>
        <end position="160"/>
    </location>
</feature>
<dbReference type="GO" id="GO:0003755">
    <property type="term" value="F:peptidyl-prolyl cis-trans isomerase activity"/>
    <property type="evidence" value="ECO:0007669"/>
    <property type="project" value="UniProtKB-UniRule"/>
</dbReference>
<keyword evidence="6" id="KW-1185">Reference proteome</keyword>
<gene>
    <name evidence="5" type="ORF">GBAR_LOCUS13803</name>
</gene>
<dbReference type="PANTHER" id="PTHR45625:SF4">
    <property type="entry name" value="PEPTIDYLPROLYL ISOMERASE DOMAIN AND WD REPEAT-CONTAINING PROTEIN 1"/>
    <property type="match status" value="1"/>
</dbReference>
<dbReference type="PANTHER" id="PTHR45625">
    <property type="entry name" value="PEPTIDYL-PROLYL CIS-TRANS ISOMERASE-RELATED"/>
    <property type="match status" value="1"/>
</dbReference>
<comment type="caution">
    <text evidence="5">The sequence shown here is derived from an EMBL/GenBank/DDBJ whole genome shotgun (WGS) entry which is preliminary data.</text>
</comment>
<reference evidence="5" key="1">
    <citation type="submission" date="2023-03" db="EMBL/GenBank/DDBJ databases">
        <authorList>
            <person name="Steffen K."/>
            <person name="Cardenas P."/>
        </authorList>
    </citation>
    <scope>NUCLEOTIDE SEQUENCE</scope>
</reference>
<protein>
    <recommendedName>
        <fullName evidence="3">Peptidyl-prolyl cis-trans isomerase</fullName>
        <shortName evidence="3">PPIase</shortName>
        <ecNumber evidence="3">5.2.1.8</ecNumber>
    </recommendedName>
</protein>
<keyword evidence="1 3" id="KW-0697">Rotamase</keyword>
<organism evidence="5 6">
    <name type="scientific">Geodia barretti</name>
    <name type="common">Barrett's horny sponge</name>
    <dbReference type="NCBI Taxonomy" id="519541"/>
    <lineage>
        <taxon>Eukaryota</taxon>
        <taxon>Metazoa</taxon>
        <taxon>Porifera</taxon>
        <taxon>Demospongiae</taxon>
        <taxon>Heteroscleromorpha</taxon>
        <taxon>Tetractinellida</taxon>
        <taxon>Astrophorina</taxon>
        <taxon>Geodiidae</taxon>
        <taxon>Geodia</taxon>
    </lineage>
</organism>
<comment type="catalytic activity">
    <reaction evidence="3">
        <text>[protein]-peptidylproline (omega=180) = [protein]-peptidylproline (omega=0)</text>
        <dbReference type="Rhea" id="RHEA:16237"/>
        <dbReference type="Rhea" id="RHEA-COMP:10747"/>
        <dbReference type="Rhea" id="RHEA-COMP:10748"/>
        <dbReference type="ChEBI" id="CHEBI:83833"/>
        <dbReference type="ChEBI" id="CHEBI:83834"/>
        <dbReference type="EC" id="5.2.1.8"/>
    </reaction>
</comment>
<dbReference type="AlphaFoldDB" id="A0AA35S844"/>
<dbReference type="Pfam" id="PF00160">
    <property type="entry name" value="Pro_isomerase"/>
    <property type="match status" value="1"/>
</dbReference>
<evidence type="ECO:0000259" key="4">
    <source>
        <dbReference type="PROSITE" id="PS50072"/>
    </source>
</evidence>
<evidence type="ECO:0000256" key="3">
    <source>
        <dbReference type="RuleBase" id="RU363019"/>
    </source>
</evidence>
<evidence type="ECO:0000256" key="1">
    <source>
        <dbReference type="ARBA" id="ARBA00023110"/>
    </source>
</evidence>
<dbReference type="PROSITE" id="PS50072">
    <property type="entry name" value="CSA_PPIASE_2"/>
    <property type="match status" value="1"/>
</dbReference>
<name>A0AA35S844_GEOBA</name>
<dbReference type="PRINTS" id="PR00153">
    <property type="entry name" value="CSAPPISMRASE"/>
</dbReference>
<keyword evidence="2 3" id="KW-0413">Isomerase</keyword>
<dbReference type="Proteomes" id="UP001174909">
    <property type="component" value="Unassembled WGS sequence"/>
</dbReference>
<dbReference type="SUPFAM" id="SSF50891">
    <property type="entry name" value="Cyclophilin-like"/>
    <property type="match status" value="1"/>
</dbReference>
<dbReference type="CDD" id="cd00317">
    <property type="entry name" value="cyclophilin"/>
    <property type="match status" value="1"/>
</dbReference>
<dbReference type="EC" id="5.2.1.8" evidence="3"/>